<dbReference type="RefSeq" id="WP_397673080.1">
    <property type="nucleotide sequence ID" value="NZ_JBIRGH010000009.1"/>
</dbReference>
<dbReference type="EMBL" id="JBIRGH010000009">
    <property type="protein sequence ID" value="MFH8586062.1"/>
    <property type="molecule type" value="Genomic_DNA"/>
</dbReference>
<feature type="region of interest" description="Disordered" evidence="1">
    <location>
        <begin position="1"/>
        <end position="20"/>
    </location>
</feature>
<name>A0ABW7RE78_9ACTN</name>
<evidence type="ECO:0000313" key="3">
    <source>
        <dbReference type="Proteomes" id="UP001610990"/>
    </source>
</evidence>
<accession>A0ABW7RE78</accession>
<proteinExistence type="predicted"/>
<evidence type="ECO:0000256" key="1">
    <source>
        <dbReference type="SAM" id="MobiDB-lite"/>
    </source>
</evidence>
<dbReference type="Proteomes" id="UP001610990">
    <property type="component" value="Unassembled WGS sequence"/>
</dbReference>
<organism evidence="2 3">
    <name type="scientific">Streptomyces celluloflavus</name>
    <dbReference type="NCBI Taxonomy" id="58344"/>
    <lineage>
        <taxon>Bacteria</taxon>
        <taxon>Bacillati</taxon>
        <taxon>Actinomycetota</taxon>
        <taxon>Actinomycetes</taxon>
        <taxon>Kitasatosporales</taxon>
        <taxon>Streptomycetaceae</taxon>
        <taxon>Streptomyces</taxon>
    </lineage>
</organism>
<evidence type="ECO:0000313" key="2">
    <source>
        <dbReference type="EMBL" id="MFH8586062.1"/>
    </source>
</evidence>
<sequence length="149" mass="16759">MEPEEPDEDEFVDENDDGEPFLDTCDQCDGLLQLGLYEGDDPLLTVLPDSSAIYQDDPKRDGTVMVMVCSAECLQKIEERFRQRPFVHEELWAGKIVRAIMGHPQGLSPRELERETGLKPSQIMAGLSWLEERRRRSKQSGEPGGPVAG</sequence>
<protein>
    <submittedName>
        <fullName evidence="2">Uncharacterized protein</fullName>
    </submittedName>
</protein>
<comment type="caution">
    <text evidence="2">The sequence shown here is derived from an EMBL/GenBank/DDBJ whole genome shotgun (WGS) entry which is preliminary data.</text>
</comment>
<reference evidence="2 3" key="1">
    <citation type="submission" date="2024-10" db="EMBL/GenBank/DDBJ databases">
        <title>The Natural Products Discovery Center: Release of the First 8490 Sequenced Strains for Exploring Actinobacteria Biosynthetic Diversity.</title>
        <authorList>
            <person name="Kalkreuter E."/>
            <person name="Kautsar S.A."/>
            <person name="Yang D."/>
            <person name="Bader C.D."/>
            <person name="Teijaro C.N."/>
            <person name="Fluegel L."/>
            <person name="Davis C.M."/>
            <person name="Simpson J.R."/>
            <person name="Lauterbach L."/>
            <person name="Steele A.D."/>
            <person name="Gui C."/>
            <person name="Meng S."/>
            <person name="Li G."/>
            <person name="Viehrig K."/>
            <person name="Ye F."/>
            <person name="Su P."/>
            <person name="Kiefer A.F."/>
            <person name="Nichols A."/>
            <person name="Cepeda A.J."/>
            <person name="Yan W."/>
            <person name="Fan B."/>
            <person name="Jiang Y."/>
            <person name="Adhikari A."/>
            <person name="Zheng C.-J."/>
            <person name="Schuster L."/>
            <person name="Cowan T.M."/>
            <person name="Smanski M.J."/>
            <person name="Chevrette M.G."/>
            <person name="De Carvalho L.P.S."/>
            <person name="Shen B."/>
        </authorList>
    </citation>
    <scope>NUCLEOTIDE SEQUENCE [LARGE SCALE GENOMIC DNA]</scope>
    <source>
        <strain evidence="2 3">NPDC018013</strain>
    </source>
</reference>
<gene>
    <name evidence="2" type="ORF">ACH4GP_16870</name>
</gene>
<keyword evidence="3" id="KW-1185">Reference proteome</keyword>